<reference evidence="3" key="2">
    <citation type="journal article" date="2021" name="PeerJ">
        <title>Extensive microbial diversity within the chicken gut microbiome revealed by metagenomics and culture.</title>
        <authorList>
            <person name="Gilroy R."/>
            <person name="Ravi A."/>
            <person name="Getino M."/>
            <person name="Pursley I."/>
            <person name="Horton D.L."/>
            <person name="Alikhan N.F."/>
            <person name="Baker D."/>
            <person name="Gharbi K."/>
            <person name="Hall N."/>
            <person name="Watson M."/>
            <person name="Adriaenssens E.M."/>
            <person name="Foster-Nyarko E."/>
            <person name="Jarju S."/>
            <person name="Secka A."/>
            <person name="Antonio M."/>
            <person name="Oren A."/>
            <person name="Chaudhuri R.R."/>
            <person name="La Ragione R."/>
            <person name="Hildebrand F."/>
            <person name="Pallen M.J."/>
        </authorList>
    </citation>
    <scope>NUCLEOTIDE SEQUENCE</scope>
    <source>
        <strain evidence="3">ChiSjej4B22-8349</strain>
    </source>
</reference>
<comment type="caution">
    <text evidence="3">The sequence shown here is derived from an EMBL/GenBank/DDBJ whole genome shotgun (WGS) entry which is preliminary data.</text>
</comment>
<dbReference type="PANTHER" id="PTHR43796">
    <property type="entry name" value="CARBOXYNORSPERMIDINE SYNTHASE"/>
    <property type="match status" value="1"/>
</dbReference>
<dbReference type="InterPro" id="IPR018247">
    <property type="entry name" value="EF_Hand_1_Ca_BS"/>
</dbReference>
<dbReference type="InterPro" id="IPR005097">
    <property type="entry name" value="Sacchrp_dh_NADP-bd"/>
</dbReference>
<name>A0A9D1N863_9FIRM</name>
<evidence type="ECO:0000313" key="3">
    <source>
        <dbReference type="EMBL" id="HIU96695.1"/>
    </source>
</evidence>
<organism evidence="3 4">
    <name type="scientific">Candidatus Allocopromorpha excrementipullorum</name>
    <dbReference type="NCBI Taxonomy" id="2840743"/>
    <lineage>
        <taxon>Bacteria</taxon>
        <taxon>Bacillati</taxon>
        <taxon>Bacillota</taxon>
        <taxon>Clostridia</taxon>
        <taxon>Eubacteriales</taxon>
        <taxon>Eubacteriaceae</taxon>
        <taxon>Eubacteriaceae incertae sedis</taxon>
        <taxon>Candidatus Allocopromorpha</taxon>
    </lineage>
</organism>
<dbReference type="InterPro" id="IPR032095">
    <property type="entry name" value="Sacchrp_dh-like_C"/>
</dbReference>
<dbReference type="Gene3D" id="3.40.50.720">
    <property type="entry name" value="NAD(P)-binding Rossmann-like Domain"/>
    <property type="match status" value="2"/>
</dbReference>
<protein>
    <submittedName>
        <fullName evidence="3">Saccharopine dehydrogenase NADP-binding domain-containing protein</fullName>
    </submittedName>
</protein>
<accession>A0A9D1N863</accession>
<dbReference type="Pfam" id="PF03435">
    <property type="entry name" value="Sacchrp_dh_NADP"/>
    <property type="match status" value="1"/>
</dbReference>
<dbReference type="AlphaFoldDB" id="A0A9D1N863"/>
<dbReference type="Proteomes" id="UP000824130">
    <property type="component" value="Unassembled WGS sequence"/>
</dbReference>
<reference evidence="3" key="1">
    <citation type="submission" date="2020-10" db="EMBL/GenBank/DDBJ databases">
        <authorList>
            <person name="Gilroy R."/>
        </authorList>
    </citation>
    <scope>NUCLEOTIDE SEQUENCE</scope>
    <source>
        <strain evidence="3">ChiSjej4B22-8349</strain>
    </source>
</reference>
<dbReference type="Gene3D" id="3.30.360.10">
    <property type="entry name" value="Dihydrodipicolinate Reductase, domain 2"/>
    <property type="match status" value="1"/>
</dbReference>
<gene>
    <name evidence="3" type="ORF">IAD25_08350</name>
</gene>
<feature type="domain" description="Saccharopine dehydrogenase-like C-terminal" evidence="2">
    <location>
        <begin position="129"/>
        <end position="381"/>
    </location>
</feature>
<evidence type="ECO:0000259" key="1">
    <source>
        <dbReference type="Pfam" id="PF03435"/>
    </source>
</evidence>
<dbReference type="InterPro" id="IPR036291">
    <property type="entry name" value="NAD(P)-bd_dom_sf"/>
</dbReference>
<sequence length="409" mass="44861">MMKLVILGAGLQGNICCTDLCDAELSPGEKEIIIADYDLKKAEDVAKKFGLKAVQLDVRDHDRLVEVIKGADIVLNCVQYNWNIDIMKACLEVKAHYIDLGGLFHVTKKQLELDEEFKAAGLTAVLGMGSTPGTMNVMAGYAASKLDTIEEAKAICACGDFTRTNAIIGIPYSLLTVMEEHTLEPWILKDGVLQPVPAGSGREIIDFTEPIGPAEAFYCIHSEPVQFASSFKEKGIKNASFKLSLSEDFEERISFLAGLGFATEDPVSVQGQDVNPLRTMIAVVNKYLENYDGSQDGELNDCDVLRAVVTGTKDGIEKEIMVECVIRTSEKWGFMAGALDTGVPPSIVAQMIYNGQITERGAFGAEKGIPAIPYFKELSRRQMPVYCVEKTPLSGSDFTQLRREMYKPK</sequence>
<evidence type="ECO:0000313" key="4">
    <source>
        <dbReference type="Proteomes" id="UP000824130"/>
    </source>
</evidence>
<proteinExistence type="predicted"/>
<feature type="domain" description="Saccharopine dehydrogenase NADP binding" evidence="1">
    <location>
        <begin position="5"/>
        <end position="125"/>
    </location>
</feature>
<dbReference type="Pfam" id="PF16653">
    <property type="entry name" value="Sacchrp_dh_C"/>
    <property type="match status" value="1"/>
</dbReference>
<evidence type="ECO:0000259" key="2">
    <source>
        <dbReference type="Pfam" id="PF16653"/>
    </source>
</evidence>
<dbReference type="EMBL" id="DVOB01000178">
    <property type="protein sequence ID" value="HIU96695.1"/>
    <property type="molecule type" value="Genomic_DNA"/>
</dbReference>
<dbReference type="PROSITE" id="PS00018">
    <property type="entry name" value="EF_HAND_1"/>
    <property type="match status" value="1"/>
</dbReference>
<dbReference type="PANTHER" id="PTHR43796:SF2">
    <property type="entry name" value="CARBOXYNORSPERMIDINE SYNTHASE"/>
    <property type="match status" value="1"/>
</dbReference>
<dbReference type="SUPFAM" id="SSF51735">
    <property type="entry name" value="NAD(P)-binding Rossmann-fold domains"/>
    <property type="match status" value="1"/>
</dbReference>